<dbReference type="PROSITE" id="PS51935">
    <property type="entry name" value="NLPC_P60"/>
    <property type="match status" value="1"/>
</dbReference>
<dbReference type="InterPro" id="IPR051794">
    <property type="entry name" value="PG_Endopeptidase_C40"/>
</dbReference>
<evidence type="ECO:0000256" key="5">
    <source>
        <dbReference type="SAM" id="MobiDB-lite"/>
    </source>
</evidence>
<evidence type="ECO:0000256" key="4">
    <source>
        <dbReference type="ARBA" id="ARBA00022807"/>
    </source>
</evidence>
<gene>
    <name evidence="7" type="ORF">B0I29_1245</name>
</gene>
<keyword evidence="3 7" id="KW-0378">Hydrolase</keyword>
<organism evidence="7 8">
    <name type="scientific">Actinoplanes lutulentus</name>
    <dbReference type="NCBI Taxonomy" id="1287878"/>
    <lineage>
        <taxon>Bacteria</taxon>
        <taxon>Bacillati</taxon>
        <taxon>Actinomycetota</taxon>
        <taxon>Actinomycetes</taxon>
        <taxon>Micromonosporales</taxon>
        <taxon>Micromonosporaceae</taxon>
        <taxon>Actinoplanes</taxon>
    </lineage>
</organism>
<accession>A0A327Z2H5</accession>
<dbReference type="PANTHER" id="PTHR47359:SF3">
    <property type="entry name" value="NLP_P60 DOMAIN-CONTAINING PROTEIN-RELATED"/>
    <property type="match status" value="1"/>
</dbReference>
<dbReference type="PANTHER" id="PTHR47359">
    <property type="entry name" value="PEPTIDOGLYCAN DL-ENDOPEPTIDASE CWLO"/>
    <property type="match status" value="1"/>
</dbReference>
<protein>
    <submittedName>
        <fullName evidence="7">Cell wall-associated NlpC family hydrolase</fullName>
    </submittedName>
</protein>
<dbReference type="EMBL" id="QLMJ01000024">
    <property type="protein sequence ID" value="RAK27120.1"/>
    <property type="molecule type" value="Genomic_DNA"/>
</dbReference>
<dbReference type="GO" id="GO:0008234">
    <property type="term" value="F:cysteine-type peptidase activity"/>
    <property type="evidence" value="ECO:0007669"/>
    <property type="project" value="UniProtKB-KW"/>
</dbReference>
<dbReference type="Gene3D" id="3.90.1720.10">
    <property type="entry name" value="endopeptidase domain like (from Nostoc punctiforme)"/>
    <property type="match status" value="1"/>
</dbReference>
<dbReference type="Proteomes" id="UP000249341">
    <property type="component" value="Unassembled WGS sequence"/>
</dbReference>
<comment type="similarity">
    <text evidence="1">Belongs to the peptidase C40 family.</text>
</comment>
<keyword evidence="4" id="KW-0788">Thiol protease</keyword>
<feature type="region of interest" description="Disordered" evidence="5">
    <location>
        <begin position="61"/>
        <end position="97"/>
    </location>
</feature>
<evidence type="ECO:0000256" key="2">
    <source>
        <dbReference type="ARBA" id="ARBA00022670"/>
    </source>
</evidence>
<comment type="caution">
    <text evidence="7">The sequence shown here is derived from an EMBL/GenBank/DDBJ whole genome shotgun (WGS) entry which is preliminary data.</text>
</comment>
<keyword evidence="8" id="KW-1185">Reference proteome</keyword>
<reference evidence="7 8" key="1">
    <citation type="submission" date="2018-06" db="EMBL/GenBank/DDBJ databases">
        <title>Genomic Encyclopedia of Type Strains, Phase III (KMG-III): the genomes of soil and plant-associated and newly described type strains.</title>
        <authorList>
            <person name="Whitman W."/>
        </authorList>
    </citation>
    <scope>NUCLEOTIDE SEQUENCE [LARGE SCALE GENOMIC DNA]</scope>
    <source>
        <strain evidence="7 8">CGMCC 4.7090</strain>
    </source>
</reference>
<dbReference type="AlphaFoldDB" id="A0A327Z2H5"/>
<dbReference type="SUPFAM" id="SSF54001">
    <property type="entry name" value="Cysteine proteinases"/>
    <property type="match status" value="1"/>
</dbReference>
<dbReference type="RefSeq" id="WP_311733587.1">
    <property type="nucleotide sequence ID" value="NZ_JACHWI010000004.1"/>
</dbReference>
<feature type="domain" description="NlpC/P60" evidence="6">
    <location>
        <begin position="163"/>
        <end position="274"/>
    </location>
</feature>
<sequence length="274" mass="29114">MLTAGALALAVIAPALDPAEHAAEAKAAPLPAVPEVPDSPIRTGIPDFTMGLLQERMTAQTRASRSMPRRPGIRAVPNVRPVGSPVFRRPVGTTPGRMVRAIPPKRAVAPQSRVATAHKAQRAQKAQKVAVQRKRVTVAKRGAVSVRTTTRSTAIRRLRAGAGRDMRAVLAFARSQVGKRYVRGGEGPGGFDCSGFTKRAYARAGVSLPHSSGAQARRARTVDRSQARPGDLVVGPGHVGIYMGRGMMIDAGNSKTGVVYRKVYRGLRVARVGQ</sequence>
<proteinExistence type="inferred from homology"/>
<evidence type="ECO:0000313" key="8">
    <source>
        <dbReference type="Proteomes" id="UP000249341"/>
    </source>
</evidence>
<evidence type="ECO:0000256" key="1">
    <source>
        <dbReference type="ARBA" id="ARBA00007074"/>
    </source>
</evidence>
<name>A0A327Z2H5_9ACTN</name>
<evidence type="ECO:0000313" key="7">
    <source>
        <dbReference type="EMBL" id="RAK27120.1"/>
    </source>
</evidence>
<evidence type="ECO:0000256" key="3">
    <source>
        <dbReference type="ARBA" id="ARBA00022801"/>
    </source>
</evidence>
<dbReference type="Pfam" id="PF00877">
    <property type="entry name" value="NLPC_P60"/>
    <property type="match status" value="1"/>
</dbReference>
<keyword evidence="2" id="KW-0645">Protease</keyword>
<dbReference type="InterPro" id="IPR000064">
    <property type="entry name" value="NLP_P60_dom"/>
</dbReference>
<evidence type="ECO:0000259" key="6">
    <source>
        <dbReference type="PROSITE" id="PS51935"/>
    </source>
</evidence>
<dbReference type="GO" id="GO:0006508">
    <property type="term" value="P:proteolysis"/>
    <property type="evidence" value="ECO:0007669"/>
    <property type="project" value="UniProtKB-KW"/>
</dbReference>
<dbReference type="InterPro" id="IPR038765">
    <property type="entry name" value="Papain-like_cys_pep_sf"/>
</dbReference>